<keyword evidence="1" id="KW-1133">Transmembrane helix</keyword>
<accession>A0AA96F9B6</accession>
<protein>
    <submittedName>
        <fullName evidence="2">Uncharacterized protein</fullName>
    </submittedName>
</protein>
<evidence type="ECO:0000256" key="1">
    <source>
        <dbReference type="SAM" id="Phobius"/>
    </source>
</evidence>
<evidence type="ECO:0000313" key="2">
    <source>
        <dbReference type="EMBL" id="WNM25090.1"/>
    </source>
</evidence>
<organism evidence="2 3">
    <name type="scientific">Demequina capsici</name>
    <dbReference type="NCBI Taxonomy" id="3075620"/>
    <lineage>
        <taxon>Bacteria</taxon>
        <taxon>Bacillati</taxon>
        <taxon>Actinomycetota</taxon>
        <taxon>Actinomycetes</taxon>
        <taxon>Micrococcales</taxon>
        <taxon>Demequinaceae</taxon>
        <taxon>Demequina</taxon>
    </lineage>
</organism>
<name>A0AA96F9B6_9MICO</name>
<keyword evidence="3" id="KW-1185">Reference proteome</keyword>
<dbReference type="AlphaFoldDB" id="A0AA96F9B6"/>
<feature type="transmembrane region" description="Helical" evidence="1">
    <location>
        <begin position="59"/>
        <end position="77"/>
    </location>
</feature>
<reference evidence="2 3" key="1">
    <citation type="submission" date="2023-09" db="EMBL/GenBank/DDBJ databases">
        <title>Demequina sp. a novel bacteria isolated from Capsicum annuum.</title>
        <authorList>
            <person name="Humaira Z."/>
            <person name="Lee J."/>
            <person name="Cho D."/>
        </authorList>
    </citation>
    <scope>NUCLEOTIDE SEQUENCE [LARGE SCALE GENOMIC DNA]</scope>
    <source>
        <strain evidence="2 3">OYTSA14</strain>
    </source>
</reference>
<evidence type="ECO:0000313" key="3">
    <source>
        <dbReference type="Proteomes" id="UP001304125"/>
    </source>
</evidence>
<dbReference type="EMBL" id="CP134879">
    <property type="protein sequence ID" value="WNM25090.1"/>
    <property type="molecule type" value="Genomic_DNA"/>
</dbReference>
<dbReference type="Proteomes" id="UP001304125">
    <property type="component" value="Chromosome"/>
</dbReference>
<proteinExistence type="predicted"/>
<dbReference type="RefSeq" id="WP_313499775.1">
    <property type="nucleotide sequence ID" value="NZ_CP134879.1"/>
</dbReference>
<feature type="transmembrane region" description="Helical" evidence="1">
    <location>
        <begin position="119"/>
        <end position="139"/>
    </location>
</feature>
<gene>
    <name evidence="2" type="ORF">RN606_02790</name>
</gene>
<sequence>MGGQAHDTSQDTATAGTGVAIAQEGVGSRAGSPRVVAAATSTIIAGWLAAVALLGGTAWWFLAAAVLIAAQVWLSFGRKRRVGSPPVRFMPHMISGVIALVAVLVVGFGVLIWQVRSDAPAWALTVVAAATGALAYPVLLRLRMNAVAA</sequence>
<feature type="transmembrane region" description="Helical" evidence="1">
    <location>
        <begin position="89"/>
        <end position="113"/>
    </location>
</feature>
<keyword evidence="1" id="KW-0472">Membrane</keyword>
<feature type="transmembrane region" description="Helical" evidence="1">
    <location>
        <begin position="35"/>
        <end position="53"/>
    </location>
</feature>
<keyword evidence="1" id="KW-0812">Transmembrane</keyword>